<accession>A0A2P2PMC8</accession>
<protein>
    <submittedName>
        <fullName evidence="1">Uncharacterized protein</fullName>
    </submittedName>
</protein>
<reference evidence="1" key="1">
    <citation type="submission" date="2018-02" db="EMBL/GenBank/DDBJ databases">
        <title>Rhizophora mucronata_Transcriptome.</title>
        <authorList>
            <person name="Meera S.P."/>
            <person name="Sreeshan A."/>
            <person name="Augustine A."/>
        </authorList>
    </citation>
    <scope>NUCLEOTIDE SEQUENCE</scope>
    <source>
        <tissue evidence="1">Leaf</tissue>
    </source>
</reference>
<dbReference type="EMBL" id="GGEC01075347">
    <property type="protein sequence ID" value="MBX55831.1"/>
    <property type="molecule type" value="Transcribed_RNA"/>
</dbReference>
<name>A0A2P2PMC8_RHIMU</name>
<evidence type="ECO:0000313" key="1">
    <source>
        <dbReference type="EMBL" id="MBX55831.1"/>
    </source>
</evidence>
<organism evidence="1">
    <name type="scientific">Rhizophora mucronata</name>
    <name type="common">Asiatic mangrove</name>
    <dbReference type="NCBI Taxonomy" id="61149"/>
    <lineage>
        <taxon>Eukaryota</taxon>
        <taxon>Viridiplantae</taxon>
        <taxon>Streptophyta</taxon>
        <taxon>Embryophyta</taxon>
        <taxon>Tracheophyta</taxon>
        <taxon>Spermatophyta</taxon>
        <taxon>Magnoliopsida</taxon>
        <taxon>eudicotyledons</taxon>
        <taxon>Gunneridae</taxon>
        <taxon>Pentapetalae</taxon>
        <taxon>rosids</taxon>
        <taxon>fabids</taxon>
        <taxon>Malpighiales</taxon>
        <taxon>Rhizophoraceae</taxon>
        <taxon>Rhizophora</taxon>
    </lineage>
</organism>
<dbReference type="AlphaFoldDB" id="A0A2P2PMC8"/>
<proteinExistence type="predicted"/>
<sequence length="21" mass="2466">MWIYTKVGIGRLHNQVTFSNT</sequence>